<accession>A0A552I7J6</accession>
<dbReference type="InterPro" id="IPR005146">
    <property type="entry name" value="B3/B4_tRNA-bd"/>
</dbReference>
<evidence type="ECO:0000313" key="4">
    <source>
        <dbReference type="Proteomes" id="UP000320674"/>
    </source>
</evidence>
<feature type="region of interest" description="Disordered" evidence="1">
    <location>
        <begin position="1"/>
        <end position="22"/>
    </location>
</feature>
<proteinExistence type="predicted"/>
<dbReference type="Gene3D" id="3.50.40.10">
    <property type="entry name" value="Phenylalanyl-trna Synthetase, Chain B, domain 3"/>
    <property type="match status" value="1"/>
</dbReference>
<reference evidence="3 4" key="1">
    <citation type="submission" date="2019-01" db="EMBL/GenBank/DDBJ databases">
        <title>Coherence of Microcystis species and biogeography revealed through population genomics.</title>
        <authorList>
            <person name="Perez-Carrascal O.M."/>
            <person name="Terrat Y."/>
            <person name="Giani A."/>
            <person name="Fortin N."/>
            <person name="Tromas N."/>
            <person name="Shapiro B.J."/>
        </authorList>
    </citation>
    <scope>NUCLEOTIDE SEQUENCE [LARGE SCALE GENOMIC DNA]</scope>
    <source>
        <strain evidence="3">Mv_BB_P_19951000_S68D</strain>
    </source>
</reference>
<organism evidence="3 4">
    <name type="scientific">Microcystis viridis Mv_BB_P_19951000_S68D</name>
    <dbReference type="NCBI Taxonomy" id="2486270"/>
    <lineage>
        <taxon>Bacteria</taxon>
        <taxon>Bacillati</taxon>
        <taxon>Cyanobacteriota</taxon>
        <taxon>Cyanophyceae</taxon>
        <taxon>Oscillatoriophycideae</taxon>
        <taxon>Chroococcales</taxon>
        <taxon>Microcystaceae</taxon>
        <taxon>Microcystis</taxon>
    </lineage>
</organism>
<comment type="caution">
    <text evidence="3">The sequence shown here is derived from an EMBL/GenBank/DDBJ whole genome shotgun (WGS) entry which is preliminary data.</text>
</comment>
<dbReference type="Proteomes" id="UP000320674">
    <property type="component" value="Unassembled WGS sequence"/>
</dbReference>
<gene>
    <name evidence="3" type="ORF">EWV77_02650</name>
</gene>
<dbReference type="Pfam" id="PF03483">
    <property type="entry name" value="B3_4"/>
    <property type="match status" value="1"/>
</dbReference>
<evidence type="ECO:0000313" key="3">
    <source>
        <dbReference type="EMBL" id="TRU79445.1"/>
    </source>
</evidence>
<feature type="domain" description="B3/B4 tRNA-binding" evidence="2">
    <location>
        <begin position="71"/>
        <end position="121"/>
    </location>
</feature>
<dbReference type="InterPro" id="IPR020825">
    <property type="entry name" value="Phe-tRNA_synthase-like_B3/B4"/>
</dbReference>
<dbReference type="EMBL" id="SFAZ01000042">
    <property type="protein sequence ID" value="TRU79445.1"/>
    <property type="molecule type" value="Genomic_DNA"/>
</dbReference>
<dbReference type="GO" id="GO:0004826">
    <property type="term" value="F:phenylalanine-tRNA ligase activity"/>
    <property type="evidence" value="ECO:0007669"/>
    <property type="project" value="InterPro"/>
</dbReference>
<name>A0A552I7J6_MICVR</name>
<evidence type="ECO:0000256" key="1">
    <source>
        <dbReference type="SAM" id="MobiDB-lite"/>
    </source>
</evidence>
<dbReference type="GO" id="GO:0003723">
    <property type="term" value="F:RNA binding"/>
    <property type="evidence" value="ECO:0007669"/>
    <property type="project" value="InterPro"/>
</dbReference>
<evidence type="ECO:0000259" key="2">
    <source>
        <dbReference type="Pfam" id="PF03483"/>
    </source>
</evidence>
<protein>
    <recommendedName>
        <fullName evidence="2">B3/B4 tRNA-binding domain-containing protein</fullName>
    </recommendedName>
</protein>
<dbReference type="SUPFAM" id="SSF56037">
    <property type="entry name" value="PheT/TilS domain"/>
    <property type="match status" value="1"/>
</dbReference>
<dbReference type="AlphaFoldDB" id="A0A552I7J6"/>
<sequence length="121" mass="13350">MSIPSKPESELSCQPGRGDNPRFTIVKNQRQARINDGDFDQLGGGLSLPKVKLREFSPKKDLSLEISENKACPAYIGTVIEGVKISPSPLWLQQRLQAAGWRSLNNLVDITNYVLSLTNSP</sequence>